<feature type="compositionally biased region" description="Low complexity" evidence="2">
    <location>
        <begin position="136"/>
        <end position="147"/>
    </location>
</feature>
<dbReference type="SUPFAM" id="SSF101690">
    <property type="entry name" value="PAZ domain"/>
    <property type="match status" value="1"/>
</dbReference>
<evidence type="ECO:0000313" key="5">
    <source>
        <dbReference type="EMBL" id="PNW87564.1"/>
    </source>
</evidence>
<dbReference type="Pfam" id="PF02170">
    <property type="entry name" value="PAZ"/>
    <property type="match status" value="1"/>
</dbReference>
<dbReference type="InParanoid" id="A0A2K3E446"/>
<dbReference type="GO" id="GO:0004521">
    <property type="term" value="F:RNA endonuclease activity"/>
    <property type="evidence" value="ECO:0000318"/>
    <property type="project" value="GO_Central"/>
</dbReference>
<proteinExistence type="inferred from homology"/>
<dbReference type="Proteomes" id="UP000006906">
    <property type="component" value="Chromosome 2"/>
</dbReference>
<dbReference type="GO" id="GO:0005737">
    <property type="term" value="C:cytoplasm"/>
    <property type="evidence" value="ECO:0000318"/>
    <property type="project" value="GO_Central"/>
</dbReference>
<keyword evidence="6" id="KW-1185">Reference proteome</keyword>
<evidence type="ECO:0008006" key="7">
    <source>
        <dbReference type="Google" id="ProtNLM"/>
    </source>
</evidence>
<dbReference type="PANTHER" id="PTHR22891">
    <property type="entry name" value="EUKARYOTIC TRANSLATION INITIATION FACTOR 2C"/>
    <property type="match status" value="1"/>
</dbReference>
<dbReference type="CDD" id="cd02846">
    <property type="entry name" value="PAZ_argonaute_like"/>
    <property type="match status" value="1"/>
</dbReference>
<feature type="region of interest" description="Disordered" evidence="2">
    <location>
        <begin position="1"/>
        <end position="61"/>
    </location>
</feature>
<dbReference type="OrthoDB" id="537616at2759"/>
<dbReference type="GeneID" id="5720425"/>
<dbReference type="SMR" id="A0A2K3E446"/>
<dbReference type="InterPro" id="IPR003165">
    <property type="entry name" value="Piwi"/>
</dbReference>
<dbReference type="Pfam" id="PF02171">
    <property type="entry name" value="Piwi"/>
    <property type="match status" value="1"/>
</dbReference>
<feature type="compositionally biased region" description="Polar residues" evidence="2">
    <location>
        <begin position="15"/>
        <end position="28"/>
    </location>
</feature>
<dbReference type="InterPro" id="IPR012337">
    <property type="entry name" value="RNaseH-like_sf"/>
</dbReference>
<accession>A0A2K3E446</accession>
<dbReference type="Gene3D" id="3.40.50.2300">
    <property type="match status" value="1"/>
</dbReference>
<dbReference type="RefSeq" id="XP_042927822.1">
    <property type="nucleotide sequence ID" value="XM_043060061.1"/>
</dbReference>
<name>A0A2K3E446_CHLRE</name>
<dbReference type="Gene3D" id="3.30.420.10">
    <property type="entry name" value="Ribonuclease H-like superfamily/Ribonuclease H"/>
    <property type="match status" value="1"/>
</dbReference>
<dbReference type="STRING" id="3055.A0A2K3E446"/>
<dbReference type="GO" id="GO:0031047">
    <property type="term" value="P:regulatory ncRNA-mediated gene silencing"/>
    <property type="evidence" value="ECO:0000318"/>
    <property type="project" value="GO_Central"/>
</dbReference>
<dbReference type="ExpressionAtlas" id="A0A2K3E446">
    <property type="expression patterns" value="baseline and differential"/>
</dbReference>
<feature type="region of interest" description="Disordered" evidence="2">
    <location>
        <begin position="136"/>
        <end position="163"/>
    </location>
</feature>
<protein>
    <recommendedName>
        <fullName evidence="7">Argonaute-like protein</fullName>
    </recommendedName>
</protein>
<dbReference type="AlphaFoldDB" id="A0A2K3E446"/>
<dbReference type="PaxDb" id="3055-EDP01992"/>
<evidence type="ECO:0000259" key="4">
    <source>
        <dbReference type="PROSITE" id="PS50822"/>
    </source>
</evidence>
<evidence type="ECO:0000259" key="3">
    <source>
        <dbReference type="PROSITE" id="PS50821"/>
    </source>
</evidence>
<dbReference type="PROSITE" id="PS50822">
    <property type="entry name" value="PIWI"/>
    <property type="match status" value="1"/>
</dbReference>
<dbReference type="InterPro" id="IPR036085">
    <property type="entry name" value="PAZ_dom_sf"/>
</dbReference>
<dbReference type="EMBL" id="CM008963">
    <property type="protein sequence ID" value="PNW87564.1"/>
    <property type="molecule type" value="Genomic_DNA"/>
</dbReference>
<evidence type="ECO:0000256" key="1">
    <source>
        <dbReference type="ARBA" id="ARBA00008201"/>
    </source>
</evidence>
<evidence type="ECO:0000256" key="2">
    <source>
        <dbReference type="SAM" id="MobiDB-lite"/>
    </source>
</evidence>
<dbReference type="KEGG" id="cre:CHLRE_02g141050v5"/>
<dbReference type="PROSITE" id="PS50821">
    <property type="entry name" value="PAZ"/>
    <property type="match status" value="1"/>
</dbReference>
<sequence length="1052" mass="109069">MLSKVQLPRRAGRANSATPVSARYSDSANRPGGRGGGQPGRGGGGRGGGSGRGSSSSTAPKELLTPAQYWPSFWTRLFTGLPLGPVEPRQLANGHAARPGYSAAGKTIQVLTNHVPLNVGVRTVHQYDVRISRVANSAPTSSAAAPSGQGGGKPGRGRKEAKVSGQEAQAVLVALLGDTGAGGSGAAGGVWVFDGSQALYGVEGDLRRRAAAAAAGAGGAGGDGELQVQLAAAPTTGVVGGTYKVDLKLVGALDVAECLREAAQMPGPTTRRPPPDEEQPEGSPAPAGVLPPPPAPPATSGAAALAVLDLVTRAGVAWDVASVRTGGGSYVSYKQEDASGPVKGLLPMKLLRGFRSAVAQVAAGTTLTIDAASAVVAGDGPLLGQLQAALAAGRDVSALATELGNSKNARRLEEALVGLEVQPSYTANRYKLSGKLGKSARSLAFEFEGRKISVQTYFKERYGVSLQHPDLPCVLDKKGGALPIELLTVVKYQKRMSRLDARQKADYIRTAALKPADRMRAMREALTRQLGSVRGQVARAFGLAPFNDMPDFLKVPAQLLPGPLLQVAKQQAVEPGNKGEWAGGGVAVAPEWRSGAVLCYLSQSEGQAPLSGLLAALSKALSASSASALPPNIPVIWASLPKPGMSPDKAAADAEFWLNRAAAKAQEQYKRQAQMVMVVLPDRGGVGLYDAIKAAGDGKLGVATQCVNPAKAGLVGPKASSGPSFSYAAQLALSVNAKLGGATTRPAGRPNDWLPLLGGRRLMVLGADISRGAAAALSGRGGDQQLAAAEAESEAQVSAGVEYAAVVGSADSHAVDYRVQLSAQVAGNRDIVVSMRESVRRLLLQYGLPQGGAVAAGGPRPSSELPEVVLMYRDGLSESQFDRALAEEFTAIVQACADVGGPSYRPRICFVVVQKSHNTRFFPTSAESTHKSGNVLPGTAVDRGVTDPHAFDFFLNSHAGIQGTNRAPRYTVLVDEVGFTAEALQLLTHTLCHTYPACTRALSLPPPVRYADRAADRARTLRYMVPRPSGKQGRGVDWYQMLPTLPHAGHVV</sequence>
<dbReference type="GO" id="GO:0003723">
    <property type="term" value="F:RNA binding"/>
    <property type="evidence" value="ECO:0000318"/>
    <property type="project" value="GO_Central"/>
</dbReference>
<dbReference type="SMART" id="SM00949">
    <property type="entry name" value="PAZ"/>
    <property type="match status" value="1"/>
</dbReference>
<dbReference type="Gene3D" id="2.170.260.10">
    <property type="entry name" value="paz domain"/>
    <property type="match status" value="1"/>
</dbReference>
<dbReference type="InterPro" id="IPR036397">
    <property type="entry name" value="RNaseH_sf"/>
</dbReference>
<feature type="region of interest" description="Disordered" evidence="2">
    <location>
        <begin position="262"/>
        <end position="300"/>
    </location>
</feature>
<comment type="similarity">
    <text evidence="1">Belongs to the argonaute family. Ago subfamily.</text>
</comment>
<reference evidence="5 6" key="1">
    <citation type="journal article" date="2007" name="Science">
        <title>The Chlamydomonas genome reveals the evolution of key animal and plant functions.</title>
        <authorList>
            <person name="Merchant S.S."/>
            <person name="Prochnik S.E."/>
            <person name="Vallon O."/>
            <person name="Harris E.H."/>
            <person name="Karpowicz S.J."/>
            <person name="Witman G.B."/>
            <person name="Terry A."/>
            <person name="Salamov A."/>
            <person name="Fritz-Laylin L.K."/>
            <person name="Marechal-Drouard L."/>
            <person name="Marshall W.F."/>
            <person name="Qu L.H."/>
            <person name="Nelson D.R."/>
            <person name="Sanderfoot A.A."/>
            <person name="Spalding M.H."/>
            <person name="Kapitonov V.V."/>
            <person name="Ren Q."/>
            <person name="Ferris P."/>
            <person name="Lindquist E."/>
            <person name="Shapiro H."/>
            <person name="Lucas S.M."/>
            <person name="Grimwood J."/>
            <person name="Schmutz J."/>
            <person name="Cardol P."/>
            <person name="Cerutti H."/>
            <person name="Chanfreau G."/>
            <person name="Chen C.L."/>
            <person name="Cognat V."/>
            <person name="Croft M.T."/>
            <person name="Dent R."/>
            <person name="Dutcher S."/>
            <person name="Fernandez E."/>
            <person name="Fukuzawa H."/>
            <person name="Gonzalez-Ballester D."/>
            <person name="Gonzalez-Halphen D."/>
            <person name="Hallmann A."/>
            <person name="Hanikenne M."/>
            <person name="Hippler M."/>
            <person name="Inwood W."/>
            <person name="Jabbari K."/>
            <person name="Kalanon M."/>
            <person name="Kuras R."/>
            <person name="Lefebvre P.A."/>
            <person name="Lemaire S.D."/>
            <person name="Lobanov A.V."/>
            <person name="Lohr M."/>
            <person name="Manuell A."/>
            <person name="Meier I."/>
            <person name="Mets L."/>
            <person name="Mittag M."/>
            <person name="Mittelmeier T."/>
            <person name="Moroney J.V."/>
            <person name="Moseley J."/>
            <person name="Napoli C."/>
            <person name="Nedelcu A.M."/>
            <person name="Niyogi K."/>
            <person name="Novoselov S.V."/>
            <person name="Paulsen I.T."/>
            <person name="Pazour G."/>
            <person name="Purton S."/>
            <person name="Ral J.P."/>
            <person name="Riano-Pachon D.M."/>
            <person name="Riekhof W."/>
            <person name="Rymarquis L."/>
            <person name="Schroda M."/>
            <person name="Stern D."/>
            <person name="Umen J."/>
            <person name="Willows R."/>
            <person name="Wilson N."/>
            <person name="Zimmer S.L."/>
            <person name="Allmer J."/>
            <person name="Balk J."/>
            <person name="Bisova K."/>
            <person name="Chen C.J."/>
            <person name="Elias M."/>
            <person name="Gendler K."/>
            <person name="Hauser C."/>
            <person name="Lamb M.R."/>
            <person name="Ledford H."/>
            <person name="Long J.C."/>
            <person name="Minagawa J."/>
            <person name="Page M.D."/>
            <person name="Pan J."/>
            <person name="Pootakham W."/>
            <person name="Roje S."/>
            <person name="Rose A."/>
            <person name="Stahlberg E."/>
            <person name="Terauchi A.M."/>
            <person name="Yang P."/>
            <person name="Ball S."/>
            <person name="Bowler C."/>
            <person name="Dieckmann C.L."/>
            <person name="Gladyshev V.N."/>
            <person name="Green P."/>
            <person name="Jorgensen R."/>
            <person name="Mayfield S."/>
            <person name="Mueller-Roeber B."/>
            <person name="Rajamani S."/>
            <person name="Sayre R.T."/>
            <person name="Brokstein P."/>
            <person name="Dubchak I."/>
            <person name="Goodstein D."/>
            <person name="Hornick L."/>
            <person name="Huang Y.W."/>
            <person name="Jhaveri J."/>
            <person name="Luo Y."/>
            <person name="Martinez D."/>
            <person name="Ngau W.C."/>
            <person name="Otillar B."/>
            <person name="Poliakov A."/>
            <person name="Porter A."/>
            <person name="Szajkowski L."/>
            <person name="Werner G."/>
            <person name="Zhou K."/>
            <person name="Grigoriev I.V."/>
            <person name="Rokhsar D.S."/>
            <person name="Grossman A.R."/>
        </authorList>
    </citation>
    <scope>NUCLEOTIDE SEQUENCE [LARGE SCALE GENOMIC DNA]</scope>
    <source>
        <strain evidence="6">CC-503</strain>
    </source>
</reference>
<dbReference type="SUPFAM" id="SSF53098">
    <property type="entry name" value="Ribonuclease H-like"/>
    <property type="match status" value="1"/>
</dbReference>
<dbReference type="InterPro" id="IPR003100">
    <property type="entry name" value="PAZ_dom"/>
</dbReference>
<organism evidence="5 6">
    <name type="scientific">Chlamydomonas reinhardtii</name>
    <name type="common">Chlamydomonas smithii</name>
    <dbReference type="NCBI Taxonomy" id="3055"/>
    <lineage>
        <taxon>Eukaryota</taxon>
        <taxon>Viridiplantae</taxon>
        <taxon>Chlorophyta</taxon>
        <taxon>core chlorophytes</taxon>
        <taxon>Chlorophyceae</taxon>
        <taxon>CS clade</taxon>
        <taxon>Chlamydomonadales</taxon>
        <taxon>Chlamydomonadaceae</taxon>
        <taxon>Chlamydomonas</taxon>
    </lineage>
</organism>
<evidence type="ECO:0000313" key="6">
    <source>
        <dbReference type="Proteomes" id="UP000006906"/>
    </source>
</evidence>
<dbReference type="GO" id="GO:0005634">
    <property type="term" value="C:nucleus"/>
    <property type="evidence" value="ECO:0000318"/>
    <property type="project" value="GO_Central"/>
</dbReference>
<feature type="domain" description="PAZ" evidence="3">
    <location>
        <begin position="395"/>
        <end position="491"/>
    </location>
</feature>
<feature type="domain" description="Piwi" evidence="4">
    <location>
        <begin position="675"/>
        <end position="1023"/>
    </location>
</feature>
<dbReference type="SMART" id="SM00950">
    <property type="entry name" value="Piwi"/>
    <property type="match status" value="1"/>
</dbReference>
<feature type="compositionally biased region" description="Gly residues" evidence="2">
    <location>
        <begin position="32"/>
        <end position="52"/>
    </location>
</feature>
<dbReference type="Gramene" id="PNW87564">
    <property type="protein sequence ID" value="PNW87564"/>
    <property type="gene ID" value="CHLRE_02g141050v5"/>
</dbReference>
<gene>
    <name evidence="5" type="ORF">CHLRE_02g141050v5</name>
</gene>